<dbReference type="Proteomes" id="UP000007266">
    <property type="component" value="Linkage group 3"/>
</dbReference>
<evidence type="ECO:0000313" key="4">
    <source>
        <dbReference type="Proteomes" id="UP000007266"/>
    </source>
</evidence>
<feature type="compositionally biased region" description="Polar residues" evidence="1">
    <location>
        <begin position="455"/>
        <end position="477"/>
    </location>
</feature>
<reference evidence="3 4" key="2">
    <citation type="journal article" date="2010" name="Nucleic Acids Res.">
        <title>BeetleBase in 2010: revisions to provide comprehensive genomic information for Tribolium castaneum.</title>
        <authorList>
            <person name="Kim H.S."/>
            <person name="Murphy T."/>
            <person name="Xia J."/>
            <person name="Caragea D."/>
            <person name="Park Y."/>
            <person name="Beeman R.W."/>
            <person name="Lorenzen M.D."/>
            <person name="Butcher S."/>
            <person name="Manak J.R."/>
            <person name="Brown S.J."/>
        </authorList>
    </citation>
    <scope>GENOME REANNOTATION</scope>
    <source>
        <strain evidence="3 4">Georgia GA2</strain>
    </source>
</reference>
<evidence type="ECO:0000313" key="3">
    <source>
        <dbReference type="EMBL" id="EFA01207.1"/>
    </source>
</evidence>
<protein>
    <recommendedName>
        <fullName evidence="2">PID domain-containing protein</fullName>
    </recommendedName>
</protein>
<gene>
    <name evidence="3" type="primary">AUGUSTUS-3.0.2_10534</name>
    <name evidence="3" type="ORF">TcasGA2_TC010534</name>
</gene>
<dbReference type="HOGENOM" id="CLU_022735_0_0_1"/>
<feature type="region of interest" description="Disordered" evidence="1">
    <location>
        <begin position="399"/>
        <end position="495"/>
    </location>
</feature>
<dbReference type="PhylomeDB" id="D6WDZ5"/>
<dbReference type="InterPro" id="IPR051133">
    <property type="entry name" value="Adapter_Engulfment-Domain"/>
</dbReference>
<dbReference type="FunCoup" id="D6WDZ5">
    <property type="interactions" value="53"/>
</dbReference>
<keyword evidence="4" id="KW-1185">Reference proteome</keyword>
<accession>D6WDZ5</accession>
<feature type="compositionally biased region" description="Basic and acidic residues" evidence="1">
    <location>
        <begin position="399"/>
        <end position="415"/>
    </location>
</feature>
<dbReference type="InterPro" id="IPR006020">
    <property type="entry name" value="PTB/PI_dom"/>
</dbReference>
<feature type="domain" description="PID" evidence="2">
    <location>
        <begin position="1"/>
        <end position="133"/>
    </location>
</feature>
<proteinExistence type="predicted"/>
<dbReference type="PANTHER" id="PTHR11232:SF17">
    <property type="entry name" value="CAPON-LIKE PROTEIN"/>
    <property type="match status" value="1"/>
</dbReference>
<dbReference type="eggNOG" id="KOG4458">
    <property type="taxonomic scope" value="Eukaryota"/>
</dbReference>
<organism evidence="3 4">
    <name type="scientific">Tribolium castaneum</name>
    <name type="common">Red flour beetle</name>
    <dbReference type="NCBI Taxonomy" id="7070"/>
    <lineage>
        <taxon>Eukaryota</taxon>
        <taxon>Metazoa</taxon>
        <taxon>Ecdysozoa</taxon>
        <taxon>Arthropoda</taxon>
        <taxon>Hexapoda</taxon>
        <taxon>Insecta</taxon>
        <taxon>Pterygota</taxon>
        <taxon>Neoptera</taxon>
        <taxon>Endopterygota</taxon>
        <taxon>Coleoptera</taxon>
        <taxon>Polyphaga</taxon>
        <taxon>Cucujiformia</taxon>
        <taxon>Tenebrionidae</taxon>
        <taxon>Tenebrionidae incertae sedis</taxon>
        <taxon>Tribolium</taxon>
    </lineage>
</organism>
<feature type="compositionally biased region" description="Basic and acidic residues" evidence="1">
    <location>
        <begin position="430"/>
        <end position="440"/>
    </location>
</feature>
<dbReference type="EMBL" id="KQ971324">
    <property type="protein sequence ID" value="EFA01207.1"/>
    <property type="molecule type" value="Genomic_DNA"/>
</dbReference>
<dbReference type="InterPro" id="IPR011993">
    <property type="entry name" value="PH-like_dom_sf"/>
</dbReference>
<dbReference type="GO" id="GO:0050998">
    <property type="term" value="F:nitric-oxide synthase binding"/>
    <property type="evidence" value="ECO:0000318"/>
    <property type="project" value="GO_Central"/>
</dbReference>
<evidence type="ECO:0000256" key="1">
    <source>
        <dbReference type="SAM" id="MobiDB-lite"/>
    </source>
</evidence>
<evidence type="ECO:0000259" key="2">
    <source>
        <dbReference type="SMART" id="SM00462"/>
    </source>
</evidence>
<dbReference type="SUPFAM" id="SSF50729">
    <property type="entry name" value="PH domain-like"/>
    <property type="match status" value="1"/>
</dbReference>
<dbReference type="eggNOG" id="KOG4815">
    <property type="taxonomic scope" value="Eukaryota"/>
</dbReference>
<dbReference type="AlphaFoldDB" id="D6WDZ5"/>
<feature type="region of interest" description="Disordered" evidence="1">
    <location>
        <begin position="702"/>
        <end position="781"/>
    </location>
</feature>
<dbReference type="STRING" id="7070.D6WDZ5"/>
<feature type="compositionally biased region" description="Polar residues" evidence="1">
    <location>
        <begin position="747"/>
        <end position="757"/>
    </location>
</feature>
<dbReference type="Gene3D" id="2.30.29.30">
    <property type="entry name" value="Pleckstrin-homology domain (PH domain)/Phosphotyrosine-binding domain (PTB)"/>
    <property type="match status" value="2"/>
</dbReference>
<dbReference type="InParanoid" id="D6WDZ5"/>
<dbReference type="Pfam" id="PF00640">
    <property type="entry name" value="PID"/>
    <property type="match status" value="1"/>
</dbReference>
<feature type="region of interest" description="Disordered" evidence="1">
    <location>
        <begin position="565"/>
        <end position="602"/>
    </location>
</feature>
<feature type="compositionally biased region" description="Polar residues" evidence="1">
    <location>
        <begin position="570"/>
        <end position="602"/>
    </location>
</feature>
<dbReference type="SMART" id="SM00462">
    <property type="entry name" value="PTB"/>
    <property type="match status" value="1"/>
</dbReference>
<reference evidence="3 4" key="1">
    <citation type="journal article" date="2008" name="Nature">
        <title>The genome of the model beetle and pest Tribolium castaneum.</title>
        <authorList>
            <consortium name="Tribolium Genome Sequencing Consortium"/>
            <person name="Richards S."/>
            <person name="Gibbs R.A."/>
            <person name="Weinstock G.M."/>
            <person name="Brown S.J."/>
            <person name="Denell R."/>
            <person name="Beeman R.W."/>
            <person name="Gibbs R."/>
            <person name="Beeman R.W."/>
            <person name="Brown S.J."/>
            <person name="Bucher G."/>
            <person name="Friedrich M."/>
            <person name="Grimmelikhuijzen C.J."/>
            <person name="Klingler M."/>
            <person name="Lorenzen M."/>
            <person name="Richards S."/>
            <person name="Roth S."/>
            <person name="Schroder R."/>
            <person name="Tautz D."/>
            <person name="Zdobnov E.M."/>
            <person name="Muzny D."/>
            <person name="Gibbs R.A."/>
            <person name="Weinstock G.M."/>
            <person name="Attaway T."/>
            <person name="Bell S."/>
            <person name="Buhay C.J."/>
            <person name="Chandrabose M.N."/>
            <person name="Chavez D."/>
            <person name="Clerk-Blankenburg K.P."/>
            <person name="Cree A."/>
            <person name="Dao M."/>
            <person name="Davis C."/>
            <person name="Chacko J."/>
            <person name="Dinh H."/>
            <person name="Dugan-Rocha S."/>
            <person name="Fowler G."/>
            <person name="Garner T.T."/>
            <person name="Garnes J."/>
            <person name="Gnirke A."/>
            <person name="Hawes A."/>
            <person name="Hernandez J."/>
            <person name="Hines S."/>
            <person name="Holder M."/>
            <person name="Hume J."/>
            <person name="Jhangiani S.N."/>
            <person name="Joshi V."/>
            <person name="Khan Z.M."/>
            <person name="Jackson L."/>
            <person name="Kovar C."/>
            <person name="Kowis A."/>
            <person name="Lee S."/>
            <person name="Lewis L.R."/>
            <person name="Margolis J."/>
            <person name="Morgan M."/>
            <person name="Nazareth L.V."/>
            <person name="Nguyen N."/>
            <person name="Okwuonu G."/>
            <person name="Parker D."/>
            <person name="Richards S."/>
            <person name="Ruiz S.J."/>
            <person name="Santibanez J."/>
            <person name="Savard J."/>
            <person name="Scherer S.E."/>
            <person name="Schneider B."/>
            <person name="Sodergren E."/>
            <person name="Tautz D."/>
            <person name="Vattahil S."/>
            <person name="Villasana D."/>
            <person name="White C.S."/>
            <person name="Wright R."/>
            <person name="Park Y."/>
            <person name="Beeman R.W."/>
            <person name="Lord J."/>
            <person name="Oppert B."/>
            <person name="Lorenzen M."/>
            <person name="Brown S."/>
            <person name="Wang L."/>
            <person name="Savard J."/>
            <person name="Tautz D."/>
            <person name="Richards S."/>
            <person name="Weinstock G."/>
            <person name="Gibbs R.A."/>
            <person name="Liu Y."/>
            <person name="Worley K."/>
            <person name="Weinstock G."/>
            <person name="Elsik C.G."/>
            <person name="Reese J.T."/>
            <person name="Elhaik E."/>
            <person name="Landan G."/>
            <person name="Graur D."/>
            <person name="Arensburger P."/>
            <person name="Atkinson P."/>
            <person name="Beeman R.W."/>
            <person name="Beidler J."/>
            <person name="Brown S.J."/>
            <person name="Demuth J.P."/>
            <person name="Drury D.W."/>
            <person name="Du Y.Z."/>
            <person name="Fujiwara H."/>
            <person name="Lorenzen M."/>
            <person name="Maselli V."/>
            <person name="Osanai M."/>
            <person name="Park Y."/>
            <person name="Robertson H.M."/>
            <person name="Tu Z."/>
            <person name="Wang J.J."/>
            <person name="Wang S."/>
            <person name="Richards S."/>
            <person name="Song H."/>
            <person name="Zhang L."/>
            <person name="Sodergren E."/>
            <person name="Werner D."/>
            <person name="Stanke M."/>
            <person name="Morgenstern B."/>
            <person name="Solovyev V."/>
            <person name="Kosarev P."/>
            <person name="Brown G."/>
            <person name="Chen H.C."/>
            <person name="Ermolaeva O."/>
            <person name="Hlavina W."/>
            <person name="Kapustin Y."/>
            <person name="Kiryutin B."/>
            <person name="Kitts P."/>
            <person name="Maglott D."/>
            <person name="Pruitt K."/>
            <person name="Sapojnikov V."/>
            <person name="Souvorov A."/>
            <person name="Mackey A.J."/>
            <person name="Waterhouse R.M."/>
            <person name="Wyder S."/>
            <person name="Zdobnov E.M."/>
            <person name="Zdobnov E.M."/>
            <person name="Wyder S."/>
            <person name="Kriventseva E.V."/>
            <person name="Kadowaki T."/>
            <person name="Bork P."/>
            <person name="Aranda M."/>
            <person name="Bao R."/>
            <person name="Beermann A."/>
            <person name="Berns N."/>
            <person name="Bolognesi R."/>
            <person name="Bonneton F."/>
            <person name="Bopp D."/>
            <person name="Brown S.J."/>
            <person name="Bucher G."/>
            <person name="Butts T."/>
            <person name="Chaumot A."/>
            <person name="Denell R.E."/>
            <person name="Ferrier D.E."/>
            <person name="Friedrich M."/>
            <person name="Gordon C.M."/>
            <person name="Jindra M."/>
            <person name="Klingler M."/>
            <person name="Lan Q."/>
            <person name="Lattorff H.M."/>
            <person name="Laudet V."/>
            <person name="von Levetsow C."/>
            <person name="Liu Z."/>
            <person name="Lutz R."/>
            <person name="Lynch J.A."/>
            <person name="da Fonseca R.N."/>
            <person name="Posnien N."/>
            <person name="Reuter R."/>
            <person name="Roth S."/>
            <person name="Savard J."/>
            <person name="Schinko J.B."/>
            <person name="Schmitt C."/>
            <person name="Schoppmeier M."/>
            <person name="Schroder R."/>
            <person name="Shippy T.D."/>
            <person name="Simonnet F."/>
            <person name="Marques-Souza H."/>
            <person name="Tautz D."/>
            <person name="Tomoyasu Y."/>
            <person name="Trauner J."/>
            <person name="Van der Zee M."/>
            <person name="Vervoort M."/>
            <person name="Wittkopp N."/>
            <person name="Wimmer E.A."/>
            <person name="Yang X."/>
            <person name="Jones A.K."/>
            <person name="Sattelle D.B."/>
            <person name="Ebert P.R."/>
            <person name="Nelson D."/>
            <person name="Scott J.G."/>
            <person name="Beeman R.W."/>
            <person name="Muthukrishnan S."/>
            <person name="Kramer K.J."/>
            <person name="Arakane Y."/>
            <person name="Beeman R.W."/>
            <person name="Zhu Q."/>
            <person name="Hogenkamp D."/>
            <person name="Dixit R."/>
            <person name="Oppert B."/>
            <person name="Jiang H."/>
            <person name="Zou Z."/>
            <person name="Marshall J."/>
            <person name="Elpidina E."/>
            <person name="Vinokurov K."/>
            <person name="Oppert C."/>
            <person name="Zou Z."/>
            <person name="Evans J."/>
            <person name="Lu Z."/>
            <person name="Zhao P."/>
            <person name="Sumathipala N."/>
            <person name="Altincicek B."/>
            <person name="Vilcinskas A."/>
            <person name="Williams M."/>
            <person name="Hultmark D."/>
            <person name="Hetru C."/>
            <person name="Jiang H."/>
            <person name="Grimmelikhuijzen C.J."/>
            <person name="Hauser F."/>
            <person name="Cazzamali G."/>
            <person name="Williamson M."/>
            <person name="Park Y."/>
            <person name="Li B."/>
            <person name="Tanaka Y."/>
            <person name="Predel R."/>
            <person name="Neupert S."/>
            <person name="Schachtner J."/>
            <person name="Verleyen P."/>
            <person name="Raible F."/>
            <person name="Bork P."/>
            <person name="Friedrich M."/>
            <person name="Walden K.K."/>
            <person name="Robertson H.M."/>
            <person name="Angeli S."/>
            <person name="Foret S."/>
            <person name="Bucher G."/>
            <person name="Schuetz S."/>
            <person name="Maleszka R."/>
            <person name="Wimmer E.A."/>
            <person name="Beeman R.W."/>
            <person name="Lorenzen M."/>
            <person name="Tomoyasu Y."/>
            <person name="Miller S.C."/>
            <person name="Grossmann D."/>
            <person name="Bucher G."/>
        </authorList>
    </citation>
    <scope>NUCLEOTIDE SEQUENCE [LARGE SCALE GENOMIC DNA]</scope>
    <source>
        <strain evidence="3 4">Georgia GA2</strain>
    </source>
</reference>
<dbReference type="PANTHER" id="PTHR11232">
    <property type="entry name" value="PHOSPHOTYROSINE INTERACTION DOMAIN-CONTAINING FAMILY MEMBER"/>
    <property type="match status" value="1"/>
</dbReference>
<name>D6WDZ5_TRICA</name>
<sequence>MLDVPRPTSRVEIVAAMRRIRYEFKAKGIKKKKVTVEVSVDGVKVTLRKKKKRKHWLDDGKPLLLSHPIYRIFYVSHDSQDLKIFSYIARDGASNVFKCAVFKSNKKVYICEAERRDATCQLHPNQFVSGRPPEASSPLCPNKMKLLRAFTFFKIMENSSSDHLTRLKMSGKDDLEMPDPEVVVKKKQDMLTKARNKLFNLGENLKTHKIDGDHHRKTVTQATIDYIFKHCPKEKNHVYANSNIHTKRNLQKQNSVGAYPIKIEITQDSDEEKETIKRSRPATVCVDKVSEGRETAALALERPRKKLSFREPEIVGRTKQEQQKTHLEVVGLKRSSSYCNGILHRSPSFEDSDLESQAMRVVRTIGQAFEVCHKLSINAPENENLDQDEQDTLTQDLLSDRLSDVTSDKPKKDLLSEGASDKMSLPPDDSSFRDYNETKSAKPQQLDILPPPPTTNTRKSPLTSAETYSSPHSDVLTSGSGSGGSNSLPPPGSALSAHHELQLLREQLEQQSQQTQAAMAQLQLAREQLAAEQSARLEAQARTHQLLIHNRELLDHIAALVAHLQGGEKASQQQSPPHVTMPQQQQQPGSGENYSSDHLSETASLDNSSALQALGLNPQGLIENRAVTSCLPPSPLRTSYNPPGSVFNFSFPQVDACYDPQLLQRLQNMGGYTPSYAYNYTQTLPYLPNLYNQPLINNNYTLQSPTQKKLPSSPMPMRHSFAGSSPASERRVSPARGGEPMYPGNHLQVQQAVQRQPSPDRRDGQFIKPLSQMGTLTATDPEGRVRVIVPVPANSAEDTGTLMANLRLSDSLRVSDDRTLNGPPITRSTSEKVPNRSELMSQVQRTMWARHTTK</sequence>